<dbReference type="PANTHER" id="PTHR10029">
    <property type="entry name" value="ACYLPHOSPHATASE"/>
    <property type="match status" value="1"/>
</dbReference>
<dbReference type="EMBL" id="LJIJ01000017">
    <property type="protein sequence ID" value="ODN05749.1"/>
    <property type="molecule type" value="Genomic_DNA"/>
</dbReference>
<accession>A0A1D2NKK2</accession>
<evidence type="ECO:0000256" key="3">
    <source>
        <dbReference type="ARBA" id="ARBA00022801"/>
    </source>
</evidence>
<comment type="catalytic activity">
    <reaction evidence="4 5 6">
        <text>an acyl phosphate + H2O = a carboxylate + phosphate + H(+)</text>
        <dbReference type="Rhea" id="RHEA:14965"/>
        <dbReference type="ChEBI" id="CHEBI:15377"/>
        <dbReference type="ChEBI" id="CHEBI:15378"/>
        <dbReference type="ChEBI" id="CHEBI:29067"/>
        <dbReference type="ChEBI" id="CHEBI:43474"/>
        <dbReference type="ChEBI" id="CHEBI:59918"/>
        <dbReference type="EC" id="3.6.1.7"/>
    </reaction>
</comment>
<dbReference type="InterPro" id="IPR001792">
    <property type="entry name" value="Acylphosphatase-like_dom"/>
</dbReference>
<feature type="chain" id="PRO_5008905680" description="Acylphosphatase" evidence="8">
    <location>
        <begin position="27"/>
        <end position="147"/>
    </location>
</feature>
<dbReference type="PANTHER" id="PTHR10029:SF3">
    <property type="entry name" value="ACYLPHOSPHATASE-RELATED"/>
    <property type="match status" value="1"/>
</dbReference>
<protein>
    <recommendedName>
        <fullName evidence="2 5">Acylphosphatase</fullName>
        <ecNumber evidence="2 5">3.6.1.7</ecNumber>
    </recommendedName>
</protein>
<comment type="similarity">
    <text evidence="1 7">Belongs to the acylphosphatase family.</text>
</comment>
<name>A0A1D2NKK2_ORCCI</name>
<feature type="domain" description="Acylphosphatase-like" evidence="9">
    <location>
        <begin position="54"/>
        <end position="145"/>
    </location>
</feature>
<dbReference type="EC" id="3.6.1.7" evidence="2 5"/>
<evidence type="ECO:0000256" key="2">
    <source>
        <dbReference type="ARBA" id="ARBA00012150"/>
    </source>
</evidence>
<dbReference type="OrthoDB" id="7961613at2759"/>
<feature type="signal peptide" evidence="8">
    <location>
        <begin position="1"/>
        <end position="26"/>
    </location>
</feature>
<dbReference type="FunFam" id="3.30.70.100:FF:000011">
    <property type="entry name" value="Acylphosphatase"/>
    <property type="match status" value="1"/>
</dbReference>
<keyword evidence="3 5" id="KW-0378">Hydrolase</keyword>
<evidence type="ECO:0000256" key="5">
    <source>
        <dbReference type="PROSITE-ProRule" id="PRU00520"/>
    </source>
</evidence>
<keyword evidence="11" id="KW-1185">Reference proteome</keyword>
<evidence type="ECO:0000313" key="11">
    <source>
        <dbReference type="Proteomes" id="UP000094527"/>
    </source>
</evidence>
<evidence type="ECO:0000259" key="9">
    <source>
        <dbReference type="PROSITE" id="PS51160"/>
    </source>
</evidence>
<dbReference type="PROSITE" id="PS00150">
    <property type="entry name" value="ACYLPHOSPHATASE_1"/>
    <property type="match status" value="1"/>
</dbReference>
<comment type="caution">
    <text evidence="10">The sequence shown here is derived from an EMBL/GenBank/DDBJ whole genome shotgun (WGS) entry which is preliminary data.</text>
</comment>
<dbReference type="PRINTS" id="PR00112">
    <property type="entry name" value="ACYLPHPHTASE"/>
</dbReference>
<dbReference type="OMA" id="NSRDSIC"/>
<reference evidence="10 11" key="1">
    <citation type="journal article" date="2016" name="Genome Biol. Evol.">
        <title>Gene Family Evolution Reflects Adaptation to Soil Environmental Stressors in the Genome of the Collembolan Orchesella cincta.</title>
        <authorList>
            <person name="Faddeeva-Vakhrusheva A."/>
            <person name="Derks M.F."/>
            <person name="Anvar S.Y."/>
            <person name="Agamennone V."/>
            <person name="Suring W."/>
            <person name="Smit S."/>
            <person name="van Straalen N.M."/>
            <person name="Roelofs D."/>
        </authorList>
    </citation>
    <scope>NUCLEOTIDE SEQUENCE [LARGE SCALE GENOMIC DNA]</scope>
    <source>
        <tissue evidence="10">Mixed pool</tissue>
    </source>
</reference>
<feature type="active site" evidence="5">
    <location>
        <position position="69"/>
    </location>
</feature>
<dbReference type="InterPro" id="IPR017968">
    <property type="entry name" value="Acylphosphatase_CS"/>
</dbReference>
<dbReference type="AlphaFoldDB" id="A0A1D2NKK2"/>
<dbReference type="GO" id="GO:0003998">
    <property type="term" value="F:acylphosphatase activity"/>
    <property type="evidence" value="ECO:0007669"/>
    <property type="project" value="UniProtKB-EC"/>
</dbReference>
<keyword evidence="8" id="KW-0732">Signal</keyword>
<feature type="active site" evidence="5">
    <location>
        <position position="87"/>
    </location>
</feature>
<evidence type="ECO:0000256" key="4">
    <source>
        <dbReference type="ARBA" id="ARBA00047645"/>
    </source>
</evidence>
<proteinExistence type="inferred from homology"/>
<dbReference type="SUPFAM" id="SSF54975">
    <property type="entry name" value="Acylphosphatase/BLUF domain-like"/>
    <property type="match status" value="1"/>
</dbReference>
<dbReference type="Gene3D" id="3.30.70.100">
    <property type="match status" value="1"/>
</dbReference>
<gene>
    <name evidence="10" type="ORF">Ocin01_00935</name>
</gene>
<dbReference type="STRING" id="48709.A0A1D2NKK2"/>
<organism evidence="10 11">
    <name type="scientific">Orchesella cincta</name>
    <name type="common">Springtail</name>
    <name type="synonym">Podura cincta</name>
    <dbReference type="NCBI Taxonomy" id="48709"/>
    <lineage>
        <taxon>Eukaryota</taxon>
        <taxon>Metazoa</taxon>
        <taxon>Ecdysozoa</taxon>
        <taxon>Arthropoda</taxon>
        <taxon>Hexapoda</taxon>
        <taxon>Collembola</taxon>
        <taxon>Entomobryomorpha</taxon>
        <taxon>Entomobryoidea</taxon>
        <taxon>Orchesellidae</taxon>
        <taxon>Orchesellinae</taxon>
        <taxon>Orchesella</taxon>
    </lineage>
</organism>
<sequence>MNQQKRLVCVIIVVSVVAFTYLRATADDSEESEESEENLPVPTTRMSGSQELVYVDFEVFGSVQGVFFRKYTQAQGNKLGLRGFCRNTSAGTVSGSMEGPRPEIEQMKHWLQNTGSPMSRISRAVFKNEKVIEAYSFPKVFDIARTV</sequence>
<evidence type="ECO:0000256" key="8">
    <source>
        <dbReference type="SAM" id="SignalP"/>
    </source>
</evidence>
<evidence type="ECO:0000313" key="10">
    <source>
        <dbReference type="EMBL" id="ODN05749.1"/>
    </source>
</evidence>
<dbReference type="Pfam" id="PF00708">
    <property type="entry name" value="Acylphosphatase"/>
    <property type="match status" value="1"/>
</dbReference>
<dbReference type="PROSITE" id="PS00151">
    <property type="entry name" value="ACYLPHOSPHATASE_2"/>
    <property type="match status" value="1"/>
</dbReference>
<dbReference type="PROSITE" id="PS51160">
    <property type="entry name" value="ACYLPHOSPHATASE_3"/>
    <property type="match status" value="1"/>
</dbReference>
<dbReference type="InterPro" id="IPR020456">
    <property type="entry name" value="Acylphosphatase"/>
</dbReference>
<dbReference type="Proteomes" id="UP000094527">
    <property type="component" value="Unassembled WGS sequence"/>
</dbReference>
<evidence type="ECO:0000256" key="6">
    <source>
        <dbReference type="RuleBase" id="RU000553"/>
    </source>
</evidence>
<evidence type="ECO:0000256" key="1">
    <source>
        <dbReference type="ARBA" id="ARBA00005614"/>
    </source>
</evidence>
<evidence type="ECO:0000256" key="7">
    <source>
        <dbReference type="RuleBase" id="RU004168"/>
    </source>
</evidence>
<dbReference type="InterPro" id="IPR036046">
    <property type="entry name" value="Acylphosphatase-like_dom_sf"/>
</dbReference>